<accession>A0A9D4UPC4</accession>
<sequence>MESPKSSSKNEAENDSVSEAKAANDAVELIHQLLHLPRKYLLTMSLRSAFDERLFLPGRADQTDYFVIMTRLETE</sequence>
<dbReference type="Proteomes" id="UP000886520">
    <property type="component" value="Chromosome 13"/>
</dbReference>
<reference evidence="1" key="1">
    <citation type="submission" date="2021-01" db="EMBL/GenBank/DDBJ databases">
        <title>Adiantum capillus-veneris genome.</title>
        <authorList>
            <person name="Fang Y."/>
            <person name="Liao Q."/>
        </authorList>
    </citation>
    <scope>NUCLEOTIDE SEQUENCE</scope>
    <source>
        <strain evidence="1">H3</strain>
        <tissue evidence="1">Leaf</tissue>
    </source>
</reference>
<name>A0A9D4UPC4_ADICA</name>
<dbReference type="AlphaFoldDB" id="A0A9D4UPC4"/>
<protein>
    <submittedName>
        <fullName evidence="1">Uncharacterized protein</fullName>
    </submittedName>
</protein>
<dbReference type="EMBL" id="JABFUD020000013">
    <property type="protein sequence ID" value="KAI5071623.1"/>
    <property type="molecule type" value="Genomic_DNA"/>
</dbReference>
<gene>
    <name evidence="1" type="ORF">GOP47_0013874</name>
</gene>
<keyword evidence="2" id="KW-1185">Reference proteome</keyword>
<evidence type="ECO:0000313" key="2">
    <source>
        <dbReference type="Proteomes" id="UP000886520"/>
    </source>
</evidence>
<evidence type="ECO:0000313" key="1">
    <source>
        <dbReference type="EMBL" id="KAI5071623.1"/>
    </source>
</evidence>
<proteinExistence type="predicted"/>
<organism evidence="1 2">
    <name type="scientific">Adiantum capillus-veneris</name>
    <name type="common">Maidenhair fern</name>
    <dbReference type="NCBI Taxonomy" id="13818"/>
    <lineage>
        <taxon>Eukaryota</taxon>
        <taxon>Viridiplantae</taxon>
        <taxon>Streptophyta</taxon>
        <taxon>Embryophyta</taxon>
        <taxon>Tracheophyta</taxon>
        <taxon>Polypodiopsida</taxon>
        <taxon>Polypodiidae</taxon>
        <taxon>Polypodiales</taxon>
        <taxon>Pteridineae</taxon>
        <taxon>Pteridaceae</taxon>
        <taxon>Vittarioideae</taxon>
        <taxon>Adiantum</taxon>
    </lineage>
</organism>
<comment type="caution">
    <text evidence="1">The sequence shown here is derived from an EMBL/GenBank/DDBJ whole genome shotgun (WGS) entry which is preliminary data.</text>
</comment>